<dbReference type="Gene3D" id="1.20.1740.10">
    <property type="entry name" value="Amino acid/polyamine transporter I"/>
    <property type="match status" value="1"/>
</dbReference>
<keyword evidence="4 6" id="KW-1133">Transmembrane helix</keyword>
<dbReference type="PIRSF" id="PIRSF006060">
    <property type="entry name" value="AA_transporter"/>
    <property type="match status" value="1"/>
</dbReference>
<dbReference type="Pfam" id="PF13520">
    <property type="entry name" value="AA_permease_2"/>
    <property type="match status" value="1"/>
</dbReference>
<evidence type="ECO:0000256" key="3">
    <source>
        <dbReference type="ARBA" id="ARBA00022692"/>
    </source>
</evidence>
<dbReference type="EMBL" id="BAABFR010000177">
    <property type="protein sequence ID" value="GAA4407372.1"/>
    <property type="molecule type" value="Genomic_DNA"/>
</dbReference>
<organism evidence="7 8">
    <name type="scientific">Tsukamurella soli</name>
    <dbReference type="NCBI Taxonomy" id="644556"/>
    <lineage>
        <taxon>Bacteria</taxon>
        <taxon>Bacillati</taxon>
        <taxon>Actinomycetota</taxon>
        <taxon>Actinomycetes</taxon>
        <taxon>Mycobacteriales</taxon>
        <taxon>Tsukamurellaceae</taxon>
        <taxon>Tsukamurella</taxon>
    </lineage>
</organism>
<feature type="transmembrane region" description="Helical" evidence="6">
    <location>
        <begin position="295"/>
        <end position="317"/>
    </location>
</feature>
<feature type="transmembrane region" description="Helical" evidence="6">
    <location>
        <begin position="371"/>
        <end position="391"/>
    </location>
</feature>
<feature type="transmembrane region" description="Helical" evidence="6">
    <location>
        <begin position="128"/>
        <end position="148"/>
    </location>
</feature>
<reference evidence="8" key="1">
    <citation type="journal article" date="2019" name="Int. J. Syst. Evol. Microbiol.">
        <title>The Global Catalogue of Microorganisms (GCM) 10K type strain sequencing project: providing services to taxonomists for standard genome sequencing and annotation.</title>
        <authorList>
            <consortium name="The Broad Institute Genomics Platform"/>
            <consortium name="The Broad Institute Genome Sequencing Center for Infectious Disease"/>
            <person name="Wu L."/>
            <person name="Ma J."/>
        </authorList>
    </citation>
    <scope>NUCLEOTIDE SEQUENCE [LARGE SCALE GENOMIC DNA]</scope>
    <source>
        <strain evidence="8">JCM 17688</strain>
    </source>
</reference>
<gene>
    <name evidence="7" type="ORF">GCM10023147_51370</name>
</gene>
<dbReference type="RefSeq" id="WP_345001736.1">
    <property type="nucleotide sequence ID" value="NZ_BAABFR010000177.1"/>
</dbReference>
<evidence type="ECO:0000313" key="7">
    <source>
        <dbReference type="EMBL" id="GAA4407372.1"/>
    </source>
</evidence>
<feature type="transmembrane region" description="Helical" evidence="6">
    <location>
        <begin position="103"/>
        <end position="122"/>
    </location>
</feature>
<evidence type="ECO:0000313" key="8">
    <source>
        <dbReference type="Proteomes" id="UP001500635"/>
    </source>
</evidence>
<feature type="transmembrane region" description="Helical" evidence="6">
    <location>
        <begin position="49"/>
        <end position="69"/>
    </location>
</feature>
<evidence type="ECO:0000256" key="2">
    <source>
        <dbReference type="ARBA" id="ARBA00022475"/>
    </source>
</evidence>
<feature type="transmembrane region" description="Helical" evidence="6">
    <location>
        <begin position="398"/>
        <end position="419"/>
    </location>
</feature>
<evidence type="ECO:0000256" key="4">
    <source>
        <dbReference type="ARBA" id="ARBA00022989"/>
    </source>
</evidence>
<proteinExistence type="predicted"/>
<dbReference type="Proteomes" id="UP001500635">
    <property type="component" value="Unassembled WGS sequence"/>
</dbReference>
<keyword evidence="2" id="KW-1003">Cell membrane</keyword>
<protein>
    <submittedName>
        <fullName evidence="7">APC family permease</fullName>
    </submittedName>
</protein>
<keyword evidence="3 6" id="KW-0812">Transmembrane</keyword>
<dbReference type="InterPro" id="IPR002293">
    <property type="entry name" value="AA/rel_permease1"/>
</dbReference>
<dbReference type="InterPro" id="IPR050367">
    <property type="entry name" value="APC_superfamily"/>
</dbReference>
<accession>A0ABP8KHV4</accession>
<evidence type="ECO:0000256" key="1">
    <source>
        <dbReference type="ARBA" id="ARBA00004651"/>
    </source>
</evidence>
<feature type="transmembrane region" description="Helical" evidence="6">
    <location>
        <begin position="196"/>
        <end position="220"/>
    </location>
</feature>
<comment type="caution">
    <text evidence="7">The sequence shown here is derived from an EMBL/GenBank/DDBJ whole genome shotgun (WGS) entry which is preliminary data.</text>
</comment>
<feature type="transmembrane region" description="Helical" evidence="6">
    <location>
        <begin position="23"/>
        <end position="43"/>
    </location>
</feature>
<keyword evidence="8" id="KW-1185">Reference proteome</keyword>
<sequence>MSATAAPVATDPPLHRVMRLRHLIGNGLVFIGPAAAVGILGPLDARSHGAAAAVYIVSTVVMGLTAVSYSQMSRAVPRAGSVYSYATAGIGPRTGFIAGWMVLLDYFLIPSVAFLFTGLALHSAMPSIPAWAFTTVGLVVATVLNLVGVGALARAALAVVALELLALAVTVVGALVEIGRGHATRGLLTPFTGVGGFAPTAIIGAVSVAALAYLGFDAIATFAEETAGGSRLVGRAMVACLALAGVLFLLQSYVAEVLAVPTPTHLAAHASEQGTLYYDTVRAQVTPWTATALSYAKAVGATFSGMVGLAAGGRVTMAMARDGRMPHVLSRVHPRSGVPVVALVGVTAVTAVLAVWAAHADNGLDVLSSTVSVGALSAFLLLHVSVLGYFRGDDERRWLVHIAVPAAGIACLAAVLWYADHTAQTVGIVWLVVGLAIVAVREVGARRRR</sequence>
<feature type="transmembrane region" description="Helical" evidence="6">
    <location>
        <begin position="232"/>
        <end position="254"/>
    </location>
</feature>
<evidence type="ECO:0000256" key="5">
    <source>
        <dbReference type="ARBA" id="ARBA00023136"/>
    </source>
</evidence>
<feature type="transmembrane region" description="Helical" evidence="6">
    <location>
        <begin position="155"/>
        <end position="176"/>
    </location>
</feature>
<dbReference type="PANTHER" id="PTHR42770">
    <property type="entry name" value="AMINO ACID TRANSPORTER-RELATED"/>
    <property type="match status" value="1"/>
</dbReference>
<dbReference type="PANTHER" id="PTHR42770:SF16">
    <property type="entry name" value="AMINO ACID PERMEASE"/>
    <property type="match status" value="1"/>
</dbReference>
<name>A0ABP8KHV4_9ACTN</name>
<keyword evidence="5 6" id="KW-0472">Membrane</keyword>
<evidence type="ECO:0000256" key="6">
    <source>
        <dbReference type="SAM" id="Phobius"/>
    </source>
</evidence>
<comment type="subcellular location">
    <subcellularLocation>
        <location evidence="1">Cell membrane</location>
        <topology evidence="1">Multi-pass membrane protein</topology>
    </subcellularLocation>
</comment>
<feature type="transmembrane region" description="Helical" evidence="6">
    <location>
        <begin position="338"/>
        <end position="359"/>
    </location>
</feature>
<feature type="transmembrane region" description="Helical" evidence="6">
    <location>
        <begin position="425"/>
        <end position="444"/>
    </location>
</feature>